<dbReference type="PANTHER" id="PTHR11654">
    <property type="entry name" value="OLIGOPEPTIDE TRANSPORTER-RELATED"/>
    <property type="match status" value="1"/>
</dbReference>
<gene>
    <name evidence="7" type="primary">ga28687</name>
    <name evidence="7" type="ORF">PR202_ga28687</name>
</gene>
<organism evidence="7 8">
    <name type="scientific">Eleusine coracana subsp. coracana</name>
    <dbReference type="NCBI Taxonomy" id="191504"/>
    <lineage>
        <taxon>Eukaryota</taxon>
        <taxon>Viridiplantae</taxon>
        <taxon>Streptophyta</taxon>
        <taxon>Embryophyta</taxon>
        <taxon>Tracheophyta</taxon>
        <taxon>Spermatophyta</taxon>
        <taxon>Magnoliopsida</taxon>
        <taxon>Liliopsida</taxon>
        <taxon>Poales</taxon>
        <taxon>Poaceae</taxon>
        <taxon>PACMAD clade</taxon>
        <taxon>Chloridoideae</taxon>
        <taxon>Cynodonteae</taxon>
        <taxon>Eleusininae</taxon>
        <taxon>Eleusine</taxon>
    </lineage>
</organism>
<proteinExistence type="inferred from homology"/>
<comment type="similarity">
    <text evidence="2">Belongs to the major facilitator superfamily. Proton-dependent oligopeptide transporter (POT/PTR) (TC 2.A.17) family.</text>
</comment>
<name>A0AAV5DJV5_ELECO</name>
<reference evidence="7" key="2">
    <citation type="submission" date="2021-12" db="EMBL/GenBank/DDBJ databases">
        <title>Resequencing data analysis of finger millet.</title>
        <authorList>
            <person name="Hatakeyama M."/>
            <person name="Aluri S."/>
            <person name="Balachadran M.T."/>
            <person name="Sivarajan S.R."/>
            <person name="Poveda L."/>
            <person name="Shimizu-Inatsugi R."/>
            <person name="Schlapbach R."/>
            <person name="Sreeman S.M."/>
            <person name="Shimizu K.K."/>
        </authorList>
    </citation>
    <scope>NUCLEOTIDE SEQUENCE</scope>
</reference>
<feature type="transmembrane region" description="Helical" evidence="6">
    <location>
        <begin position="20"/>
        <end position="38"/>
    </location>
</feature>
<evidence type="ECO:0000313" key="7">
    <source>
        <dbReference type="EMBL" id="GJN10582.1"/>
    </source>
</evidence>
<dbReference type="Gene3D" id="1.20.1250.20">
    <property type="entry name" value="MFS general substrate transporter like domains"/>
    <property type="match status" value="1"/>
</dbReference>
<evidence type="ECO:0000256" key="1">
    <source>
        <dbReference type="ARBA" id="ARBA00004141"/>
    </source>
</evidence>
<dbReference type="AlphaFoldDB" id="A0AAV5DJV5"/>
<dbReference type="InterPro" id="IPR036259">
    <property type="entry name" value="MFS_trans_sf"/>
</dbReference>
<evidence type="ECO:0000256" key="6">
    <source>
        <dbReference type="SAM" id="Phobius"/>
    </source>
</evidence>
<evidence type="ECO:0000313" key="8">
    <source>
        <dbReference type="Proteomes" id="UP001054889"/>
    </source>
</evidence>
<dbReference type="GO" id="GO:0022857">
    <property type="term" value="F:transmembrane transporter activity"/>
    <property type="evidence" value="ECO:0007669"/>
    <property type="project" value="InterPro"/>
</dbReference>
<dbReference type="Pfam" id="PF00854">
    <property type="entry name" value="PTR2"/>
    <property type="match status" value="1"/>
</dbReference>
<dbReference type="GO" id="GO:0016020">
    <property type="term" value="C:membrane"/>
    <property type="evidence" value="ECO:0007669"/>
    <property type="project" value="UniProtKB-SubCell"/>
</dbReference>
<dbReference type="Proteomes" id="UP001054889">
    <property type="component" value="Unassembled WGS sequence"/>
</dbReference>
<comment type="caution">
    <text evidence="7">The sequence shown here is derived from an EMBL/GenBank/DDBJ whole genome shotgun (WGS) entry which is preliminary data.</text>
</comment>
<keyword evidence="8" id="KW-1185">Reference proteome</keyword>
<evidence type="ECO:0000256" key="4">
    <source>
        <dbReference type="ARBA" id="ARBA00022989"/>
    </source>
</evidence>
<keyword evidence="5 6" id="KW-0472">Membrane</keyword>
<comment type="subcellular location">
    <subcellularLocation>
        <location evidence="1">Membrane</location>
        <topology evidence="1">Multi-pass membrane protein</topology>
    </subcellularLocation>
</comment>
<accession>A0AAV5DJV5</accession>
<reference evidence="7" key="1">
    <citation type="journal article" date="2018" name="DNA Res.">
        <title>Multiple hybrid de novo genome assembly of finger millet, an orphan allotetraploid crop.</title>
        <authorList>
            <person name="Hatakeyama M."/>
            <person name="Aluri S."/>
            <person name="Balachadran M.T."/>
            <person name="Sivarajan S.R."/>
            <person name="Patrignani A."/>
            <person name="Gruter S."/>
            <person name="Poveda L."/>
            <person name="Shimizu-Inatsugi R."/>
            <person name="Baeten J."/>
            <person name="Francoijs K.J."/>
            <person name="Nataraja K.N."/>
            <person name="Reddy Y.A.N."/>
            <person name="Phadnis S."/>
            <person name="Ravikumar R.L."/>
            <person name="Schlapbach R."/>
            <person name="Sreeman S.M."/>
            <person name="Shimizu K.K."/>
        </authorList>
    </citation>
    <scope>NUCLEOTIDE SEQUENCE</scope>
</reference>
<dbReference type="EMBL" id="BQKI01000017">
    <property type="protein sequence ID" value="GJN10582.1"/>
    <property type="molecule type" value="Genomic_DNA"/>
</dbReference>
<keyword evidence="4 6" id="KW-1133">Transmembrane helix</keyword>
<evidence type="ECO:0000256" key="3">
    <source>
        <dbReference type="ARBA" id="ARBA00022692"/>
    </source>
</evidence>
<dbReference type="InterPro" id="IPR000109">
    <property type="entry name" value="POT_fam"/>
</dbReference>
<sequence length="74" mass="8262">MFVLQANTLDPRMGGFKIPAASLSIFDTISVIVWAVVYDRVVVPMARRWTDSRSSSGWASASVDSLCLFTIRYM</sequence>
<keyword evidence="3 6" id="KW-0812">Transmembrane</keyword>
<evidence type="ECO:0000256" key="2">
    <source>
        <dbReference type="ARBA" id="ARBA00005982"/>
    </source>
</evidence>
<evidence type="ECO:0000256" key="5">
    <source>
        <dbReference type="ARBA" id="ARBA00023136"/>
    </source>
</evidence>
<protein>
    <submittedName>
        <fullName evidence="7">Uncharacterized protein</fullName>
    </submittedName>
</protein>